<evidence type="ECO:0000256" key="1">
    <source>
        <dbReference type="SAM" id="MobiDB-lite"/>
    </source>
</evidence>
<dbReference type="STRING" id="464029.SAMN02982989_2473"/>
<evidence type="ECO:0008006" key="4">
    <source>
        <dbReference type="Google" id="ProtNLM"/>
    </source>
</evidence>
<proteinExistence type="predicted"/>
<reference evidence="3" key="1">
    <citation type="submission" date="2017-04" db="EMBL/GenBank/DDBJ databases">
        <authorList>
            <person name="Varghese N."/>
            <person name="Submissions S."/>
        </authorList>
    </citation>
    <scope>NUCLEOTIDE SEQUENCE [LARGE SCALE GENOMIC DNA]</scope>
    <source>
        <strain evidence="3">B4P</strain>
    </source>
</reference>
<name>A0A1X7F9H0_9HYPH</name>
<organism evidence="2 3">
    <name type="scientific">Xaviernesmea oryzae</name>
    <dbReference type="NCBI Taxonomy" id="464029"/>
    <lineage>
        <taxon>Bacteria</taxon>
        <taxon>Pseudomonadati</taxon>
        <taxon>Pseudomonadota</taxon>
        <taxon>Alphaproteobacteria</taxon>
        <taxon>Hyphomicrobiales</taxon>
        <taxon>Rhizobiaceae</taxon>
        <taxon>Rhizobium/Agrobacterium group</taxon>
        <taxon>Xaviernesmea</taxon>
    </lineage>
</organism>
<keyword evidence="3" id="KW-1185">Reference proteome</keyword>
<sequence>MVMVFARRTAATPLCPAGHLPHKGGDRIVAASLLYLSWAPLLLAMRKLLRESRATCDLPTCGGDARQGRGGHARHATKEVA</sequence>
<dbReference type="AlphaFoldDB" id="A0A1X7F9H0"/>
<protein>
    <recommendedName>
        <fullName evidence="4">Lytic murein transglycosylase</fullName>
    </recommendedName>
</protein>
<feature type="region of interest" description="Disordered" evidence="1">
    <location>
        <begin position="60"/>
        <end position="81"/>
    </location>
</feature>
<dbReference type="EMBL" id="FXAF01000006">
    <property type="protein sequence ID" value="SMF47816.1"/>
    <property type="molecule type" value="Genomic_DNA"/>
</dbReference>
<evidence type="ECO:0000313" key="3">
    <source>
        <dbReference type="Proteomes" id="UP000192903"/>
    </source>
</evidence>
<evidence type="ECO:0000313" key="2">
    <source>
        <dbReference type="EMBL" id="SMF47816.1"/>
    </source>
</evidence>
<accession>A0A1X7F9H0</accession>
<dbReference type="Proteomes" id="UP000192903">
    <property type="component" value="Unassembled WGS sequence"/>
</dbReference>
<gene>
    <name evidence="2" type="ORF">SAMN02982989_2473</name>
</gene>